<name>A0A2M8R717_9BRAD</name>
<organism evidence="1 2">
    <name type="scientific">Bradyrhizobium forestalis</name>
    <dbReference type="NCBI Taxonomy" id="1419263"/>
    <lineage>
        <taxon>Bacteria</taxon>
        <taxon>Pseudomonadati</taxon>
        <taxon>Pseudomonadota</taxon>
        <taxon>Alphaproteobacteria</taxon>
        <taxon>Hyphomicrobiales</taxon>
        <taxon>Nitrobacteraceae</taxon>
        <taxon>Bradyrhizobium</taxon>
    </lineage>
</organism>
<sequence length="70" mass="7845">MGMVVVAATRDRTRVGWARLGQVLLKDLLRVMAPLVLVRNSLLRPGPSWDIGRIKIIWVHASLTSKKQLS</sequence>
<proteinExistence type="predicted"/>
<comment type="caution">
    <text evidence="1">The sequence shown here is derived from an EMBL/GenBank/DDBJ whole genome shotgun (WGS) entry which is preliminary data.</text>
</comment>
<evidence type="ECO:0000313" key="1">
    <source>
        <dbReference type="EMBL" id="PJG53589.1"/>
    </source>
</evidence>
<protein>
    <submittedName>
        <fullName evidence="1">Uncharacterized protein</fullName>
    </submittedName>
</protein>
<dbReference type="Proteomes" id="UP000231194">
    <property type="component" value="Unassembled WGS sequence"/>
</dbReference>
<dbReference type="EMBL" id="PGVG01000015">
    <property type="protein sequence ID" value="PJG53589.1"/>
    <property type="molecule type" value="Genomic_DNA"/>
</dbReference>
<dbReference type="AlphaFoldDB" id="A0A2M8R717"/>
<gene>
    <name evidence="1" type="ORF">CVM73_19085</name>
</gene>
<accession>A0A2M8R717</accession>
<evidence type="ECO:0000313" key="2">
    <source>
        <dbReference type="Proteomes" id="UP000231194"/>
    </source>
</evidence>
<reference evidence="1 2" key="1">
    <citation type="submission" date="2017-11" db="EMBL/GenBank/DDBJ databases">
        <title>Bradyrhizobium forestalis sp. nov., an efficient nitrogen-fixing bacterium isolated from nodules of forest legume species in the Amazon.</title>
        <authorList>
            <person name="Costa E.M."/>
            <person name="Guimaraes A."/>
            <person name="Carvalho T.S."/>
            <person name="Rodrigues T.L."/>
            <person name="Ribeiro P.R.A."/>
            <person name="Lebbe L."/>
            <person name="Willems A."/>
            <person name="Moreira F.M.S."/>
        </authorList>
    </citation>
    <scope>NUCLEOTIDE SEQUENCE [LARGE SCALE GENOMIC DNA]</scope>
    <source>
        <strain evidence="1 2">INPA54B</strain>
    </source>
</reference>
<keyword evidence="2" id="KW-1185">Reference proteome</keyword>